<dbReference type="GO" id="GO:0055085">
    <property type="term" value="P:transmembrane transport"/>
    <property type="evidence" value="ECO:0007669"/>
    <property type="project" value="InterPro"/>
</dbReference>
<dbReference type="AlphaFoldDB" id="A0A177ICP2"/>
<evidence type="ECO:0000256" key="3">
    <source>
        <dbReference type="ARBA" id="ARBA00022448"/>
    </source>
</evidence>
<name>A0A177ICP2_9CORY</name>
<comment type="caution">
    <text evidence="10">The sequence shown here is derived from an EMBL/GenBank/DDBJ whole genome shotgun (WGS) entry which is preliminary data.</text>
</comment>
<dbReference type="InterPro" id="IPR001626">
    <property type="entry name" value="ABC_TroCD"/>
</dbReference>
<comment type="similarity">
    <text evidence="2 8">Belongs to the ABC-3 integral membrane protein family.</text>
</comment>
<evidence type="ECO:0000256" key="2">
    <source>
        <dbReference type="ARBA" id="ARBA00008034"/>
    </source>
</evidence>
<dbReference type="EMBL" id="LSTQ01000023">
    <property type="protein sequence ID" value="OAH26563.1"/>
    <property type="molecule type" value="Genomic_DNA"/>
</dbReference>
<evidence type="ECO:0000256" key="6">
    <source>
        <dbReference type="ARBA" id="ARBA00022989"/>
    </source>
</evidence>
<dbReference type="SUPFAM" id="SSF81345">
    <property type="entry name" value="ABC transporter involved in vitamin B12 uptake, BtuC"/>
    <property type="match status" value="1"/>
</dbReference>
<keyword evidence="7 9" id="KW-0472">Membrane</keyword>
<evidence type="ECO:0000256" key="4">
    <source>
        <dbReference type="ARBA" id="ARBA00022475"/>
    </source>
</evidence>
<keyword evidence="4" id="KW-1003">Cell membrane</keyword>
<protein>
    <submittedName>
        <fullName evidence="10">Zinc ABC transporter permease</fullName>
    </submittedName>
</protein>
<dbReference type="STRING" id="1705.CA21670_01425"/>
<dbReference type="RefSeq" id="WP_066840044.1">
    <property type="nucleotide sequence ID" value="NZ_CAOPJI010000050.1"/>
</dbReference>
<evidence type="ECO:0000256" key="7">
    <source>
        <dbReference type="ARBA" id="ARBA00023136"/>
    </source>
</evidence>
<keyword evidence="5 8" id="KW-0812">Transmembrane</keyword>
<feature type="transmembrane region" description="Helical" evidence="9">
    <location>
        <begin position="198"/>
        <end position="215"/>
    </location>
</feature>
<dbReference type="Pfam" id="PF00950">
    <property type="entry name" value="ABC-3"/>
    <property type="match status" value="1"/>
</dbReference>
<sequence length="280" mass="29386">MSLALSACILAITTALACAIPGVFVVLKRDSMLIDGIGHAVLPGIAVGYLFTSDIDSPWLLLTAALGGLAVALGTDWLGRSGIITNDAALGLIFPALFSAGIILISTRMSNVHLDVHVVLIGDLNLVAFTNPGYSLIMLALAAVNAAFILATMPRLTTATFDPSYSRVAGIRTRALHTIFMALVAATATVAFHAAGAMLVIALMIFPAICARLLTNRVPMMFLIACIVSICTAPVGFWLAYHANASTSAFMAVTYAGIFVIILVLRFIIVPRRTAKVGIN</sequence>
<feature type="transmembrane region" description="Helical" evidence="9">
    <location>
        <begin position="133"/>
        <end position="153"/>
    </location>
</feature>
<keyword evidence="3 8" id="KW-0813">Transport</keyword>
<feature type="transmembrane region" description="Helical" evidence="9">
    <location>
        <begin position="222"/>
        <end position="241"/>
    </location>
</feature>
<dbReference type="Proteomes" id="UP000076947">
    <property type="component" value="Unassembled WGS sequence"/>
</dbReference>
<feature type="transmembrane region" description="Helical" evidence="9">
    <location>
        <begin position="247"/>
        <end position="269"/>
    </location>
</feature>
<evidence type="ECO:0000256" key="8">
    <source>
        <dbReference type="RuleBase" id="RU003943"/>
    </source>
</evidence>
<dbReference type="OrthoDB" id="1016457at2"/>
<keyword evidence="11" id="KW-1185">Reference proteome</keyword>
<gene>
    <name evidence="10" type="ORF">AYJ05_03705</name>
</gene>
<evidence type="ECO:0000256" key="5">
    <source>
        <dbReference type="ARBA" id="ARBA00022692"/>
    </source>
</evidence>
<feature type="transmembrane region" description="Helical" evidence="9">
    <location>
        <begin position="174"/>
        <end position="192"/>
    </location>
</feature>
<dbReference type="InterPro" id="IPR037294">
    <property type="entry name" value="ABC_BtuC-like"/>
</dbReference>
<proteinExistence type="inferred from homology"/>
<evidence type="ECO:0000256" key="1">
    <source>
        <dbReference type="ARBA" id="ARBA00004651"/>
    </source>
</evidence>
<feature type="transmembrane region" description="Helical" evidence="9">
    <location>
        <begin position="90"/>
        <end position="109"/>
    </location>
</feature>
<reference evidence="11" key="1">
    <citation type="submission" date="2016-02" db="EMBL/GenBank/DDBJ databases">
        <authorList>
            <person name="Kaur G."/>
            <person name="Nair G.R."/>
            <person name="Mayilraj S."/>
        </authorList>
    </citation>
    <scope>NUCLEOTIDE SEQUENCE [LARGE SCALE GENOMIC DNA]</scope>
    <source>
        <strain evidence="11">GA-15</strain>
    </source>
</reference>
<dbReference type="GO" id="GO:0010043">
    <property type="term" value="P:response to zinc ion"/>
    <property type="evidence" value="ECO:0007669"/>
    <property type="project" value="TreeGrafter"/>
</dbReference>
<dbReference type="PANTHER" id="PTHR30477:SF8">
    <property type="entry name" value="METAL TRANSPORT SYSTEM MEMBRANE PROTEIN CT_070-RELATED"/>
    <property type="match status" value="1"/>
</dbReference>
<keyword evidence="6 9" id="KW-1133">Transmembrane helix</keyword>
<organism evidence="10 11">
    <name type="scientific">Corynebacterium stationis</name>
    <dbReference type="NCBI Taxonomy" id="1705"/>
    <lineage>
        <taxon>Bacteria</taxon>
        <taxon>Bacillati</taxon>
        <taxon>Actinomycetota</taxon>
        <taxon>Actinomycetes</taxon>
        <taxon>Mycobacteriales</taxon>
        <taxon>Corynebacteriaceae</taxon>
        <taxon>Corynebacterium</taxon>
    </lineage>
</organism>
<dbReference type="Gene3D" id="1.10.3470.10">
    <property type="entry name" value="ABC transporter involved in vitamin B12 uptake, BtuC"/>
    <property type="match status" value="1"/>
</dbReference>
<dbReference type="PANTHER" id="PTHR30477">
    <property type="entry name" value="ABC-TRANSPORTER METAL-BINDING PROTEIN"/>
    <property type="match status" value="1"/>
</dbReference>
<feature type="transmembrane region" description="Helical" evidence="9">
    <location>
        <begin position="59"/>
        <end position="78"/>
    </location>
</feature>
<evidence type="ECO:0000313" key="10">
    <source>
        <dbReference type="EMBL" id="OAH26563.1"/>
    </source>
</evidence>
<accession>A0A177ICP2</accession>
<evidence type="ECO:0000256" key="9">
    <source>
        <dbReference type="SAM" id="Phobius"/>
    </source>
</evidence>
<comment type="subcellular location">
    <subcellularLocation>
        <location evidence="1 8">Cell membrane</location>
        <topology evidence="1 8">Multi-pass membrane protein</topology>
    </subcellularLocation>
</comment>
<dbReference type="GO" id="GO:0043190">
    <property type="term" value="C:ATP-binding cassette (ABC) transporter complex"/>
    <property type="evidence" value="ECO:0007669"/>
    <property type="project" value="InterPro"/>
</dbReference>
<evidence type="ECO:0000313" key="11">
    <source>
        <dbReference type="Proteomes" id="UP000076947"/>
    </source>
</evidence>